<dbReference type="GO" id="GO:0051959">
    <property type="term" value="F:dynein light intermediate chain binding"/>
    <property type="evidence" value="ECO:0007669"/>
    <property type="project" value="InterPro"/>
</dbReference>
<protein>
    <recommendedName>
        <fullName evidence="1">Dynein heavy chain tail domain-containing protein</fullName>
    </recommendedName>
</protein>
<gene>
    <name evidence="2" type="ORF">NP493_45g04025</name>
</gene>
<dbReference type="InterPro" id="IPR026983">
    <property type="entry name" value="DHC"/>
</dbReference>
<dbReference type="PANTHER" id="PTHR46532:SF11">
    <property type="entry name" value="DYNEIN AXONEMAL HEAVY CHAIN 12"/>
    <property type="match status" value="1"/>
</dbReference>
<evidence type="ECO:0000313" key="3">
    <source>
        <dbReference type="Proteomes" id="UP001209878"/>
    </source>
</evidence>
<sequence>MKEKVARAKASRAERRGKLSESHNLVITLVATHLQLSTSDVEEFVIDTEEQVCLFDSFMSKGGQKSLMLYYQEGDAPVLEEVGRIIVGIPKGARIQTLFITDGKTTQLTGQCMFFTRLRTDVEVCQRTFGDVHFGMIDVTGMEDGVVAAFQSLIETVYMPALKKFEEWGELDKTPQGRRIHRDFMDCFRGFMHCLSSAHSSVCDQVILAPWKDVDLTSVVSASDCIEAAESPDFVAAIEETVTQWCSQIAKVLVQNDQIRKEADDTGPLAEFEYWRLMTARFNSILEQIRSHNCRMAIHVLHVAKSKILKKWQYLDGKITDAANEAKDNMKYLYTLERFCEPLYVADPVEMVRSIPSLIHAIRMINSLSRYYNSSERITSLFIKVTNQMLKTCTAYLTEDGLVKIWDLPTDVLITRIHDCISLYHHYQMAFQETKKNLETLPGEQPFEFSEMYIFGKFDAFCKRLEKIMSLLDIIESFDRLAESSIEGVDSIITKFQTIHNKLKKKPYNILDHRKQDFEYDFVDFKRQVSDLETNVKEFMDIGFVKAPTTLLALKFIEKFEQCKLKGLGIEDKYNRLLLQFDGKIEDIKKLYQKQREDPPIPRDTPPVAGKIVWARLLYKKISEPMHTFANHPDVLKSMHAKTIIKHYNKVAQVLIEYEMLYYRAWKESVLAAKQALRVPLLVRHPDTKELLVNFDPLIYEVIKESECMRKLHLDIPEFAKTLCLLRKKLKADHCTLKTLLEDNRTFREKTPAIFNSLMTPIIRQVDATIRPGLTNLTWSSMNMDSYFESVRNALIDFDALITQLLAIKNSRIDELLDEISQMQLCELPTYESWTTETFLANTTKRCNERATRINMLSNKVEEAVKDLITIFSTRTRAVCNTKRLPDKLESHHVGESHHAESSLAVAKSHSGTALGSVRGRRETLVVGEERWLCCECHELFAHFNHRCVESLLRATRVSLEMMRKRCFSRGSTRIDSVPKVEERGKEPATSFFRANMILVIPNVDIHPNIDEIQIALTKGTQLVLEVSRSVIQWGEDRELVTRSKHAEANAKPLRNYYKSIADHKDVNKTAMMLSSLIRSFRTEVTQRLQQETTYNFLWEQDREEIVKVWQFHD</sequence>
<keyword evidence="3" id="KW-1185">Reference proteome</keyword>
<feature type="domain" description="Dynein heavy chain tail" evidence="1">
    <location>
        <begin position="236"/>
        <end position="787"/>
    </location>
</feature>
<dbReference type="Pfam" id="PF08385">
    <property type="entry name" value="DHC_N1"/>
    <property type="match status" value="1"/>
</dbReference>
<evidence type="ECO:0000313" key="2">
    <source>
        <dbReference type="EMBL" id="KAK2191794.1"/>
    </source>
</evidence>
<dbReference type="AlphaFoldDB" id="A0AAD9PBS6"/>
<dbReference type="PANTHER" id="PTHR46532">
    <property type="entry name" value="MALE FERTILITY FACTOR KL5"/>
    <property type="match status" value="1"/>
</dbReference>
<dbReference type="InterPro" id="IPR013594">
    <property type="entry name" value="Dynein_heavy_tail"/>
</dbReference>
<name>A0AAD9PBS6_RIDPI</name>
<dbReference type="GO" id="GO:0007018">
    <property type="term" value="P:microtubule-based movement"/>
    <property type="evidence" value="ECO:0007669"/>
    <property type="project" value="InterPro"/>
</dbReference>
<dbReference type="GO" id="GO:0045505">
    <property type="term" value="F:dynein intermediate chain binding"/>
    <property type="evidence" value="ECO:0007669"/>
    <property type="project" value="InterPro"/>
</dbReference>
<evidence type="ECO:0000259" key="1">
    <source>
        <dbReference type="Pfam" id="PF08385"/>
    </source>
</evidence>
<dbReference type="GO" id="GO:0005858">
    <property type="term" value="C:axonemal dynein complex"/>
    <property type="evidence" value="ECO:0007669"/>
    <property type="project" value="TreeGrafter"/>
</dbReference>
<proteinExistence type="predicted"/>
<organism evidence="2 3">
    <name type="scientific">Ridgeia piscesae</name>
    <name type="common">Tubeworm</name>
    <dbReference type="NCBI Taxonomy" id="27915"/>
    <lineage>
        <taxon>Eukaryota</taxon>
        <taxon>Metazoa</taxon>
        <taxon>Spiralia</taxon>
        <taxon>Lophotrochozoa</taxon>
        <taxon>Annelida</taxon>
        <taxon>Polychaeta</taxon>
        <taxon>Sedentaria</taxon>
        <taxon>Canalipalpata</taxon>
        <taxon>Sabellida</taxon>
        <taxon>Siboglinidae</taxon>
        <taxon>Ridgeia</taxon>
    </lineage>
</organism>
<accession>A0AAD9PBS6</accession>
<dbReference type="Proteomes" id="UP001209878">
    <property type="component" value="Unassembled WGS sequence"/>
</dbReference>
<comment type="caution">
    <text evidence="2">The sequence shown here is derived from an EMBL/GenBank/DDBJ whole genome shotgun (WGS) entry which is preliminary data.</text>
</comment>
<dbReference type="EMBL" id="JAODUO010000045">
    <property type="protein sequence ID" value="KAK2191794.1"/>
    <property type="molecule type" value="Genomic_DNA"/>
</dbReference>
<reference evidence="2" key="1">
    <citation type="journal article" date="2023" name="Mol. Biol. Evol.">
        <title>Third-Generation Sequencing Reveals the Adaptive Role of the Epigenome in Three Deep-Sea Polychaetes.</title>
        <authorList>
            <person name="Perez M."/>
            <person name="Aroh O."/>
            <person name="Sun Y."/>
            <person name="Lan Y."/>
            <person name="Juniper S.K."/>
            <person name="Young C.R."/>
            <person name="Angers B."/>
            <person name="Qian P.Y."/>
        </authorList>
    </citation>
    <scope>NUCLEOTIDE SEQUENCE</scope>
    <source>
        <strain evidence="2">R07B-5</strain>
    </source>
</reference>